<name>A0A0D2EWF3_9EURO</name>
<sequence>MEMQYRPLDPASNEIRLLRLLPEKDRHDGGRFKRLPSCQVFHARLGAKPQYVALSYVWGTCQDKRVILVDGQQVKVSQTLYDAMMELRRGRRQHLVIWIDFLCINQRDHEEKSWQVALMGDIYRQATQVYAWLGPAEDDSDDIVDYLNKLGERAESCGVYTLEGVHCDIWRSLVAQGRQGHPPICAVTTEDNQLRFVSREELEDLFYLMSGWREQDHLLPVAGIKRFFTRFWWGRIWMLQEMALPENAELLCGSKRISRRRCNAAISAYEALWATFMEKIQKEDTTSLTRQQLLFTTELFHHRPSVMLSLWRIYRYERFPLAALLRATCVGTNDLRRHGPHHFESTDPRDKVFALLSLASDREDLRQSGIIPDYTKTCAEVYTSVMLALLRQGHISFLSCCQIPKLQPDLPSWVPDWSKSFVAMVQDVENDHVTLYPKFGASGVDRGVPMISVPTINQVTQGLLLTCRLYDTIEAAGDFPKRKSSNKVPLSETVSWPSEWLFEILRLTYHRERSYENFRYRLCAAAVSSIAGVGYSDGKQTRMEGEDRLSDAVLLLEAGKRFLRSGDYRIKREVQKFLTSGVVKAARESLGRRKFSSQRLGSEINGRSLGRLPFVTSMGHLVLSSEHVRKGDVVALIKGAQVPFILRREENSAYKLISEAYVHGIMDGEAAEEDKFGTVELV</sequence>
<evidence type="ECO:0000313" key="2">
    <source>
        <dbReference type="EMBL" id="KIW78512.1"/>
    </source>
</evidence>
<dbReference type="PANTHER" id="PTHR24148:SF73">
    <property type="entry name" value="HET DOMAIN PROTEIN (AFU_ORTHOLOGUE AFUA_8G01020)"/>
    <property type="match status" value="1"/>
</dbReference>
<gene>
    <name evidence="2" type="ORF">Z517_08350</name>
</gene>
<dbReference type="Proteomes" id="UP000053029">
    <property type="component" value="Unassembled WGS sequence"/>
</dbReference>
<dbReference type="HOGENOM" id="CLU_004184_7_4_1"/>
<dbReference type="EMBL" id="KN846973">
    <property type="protein sequence ID" value="KIW78512.1"/>
    <property type="molecule type" value="Genomic_DNA"/>
</dbReference>
<evidence type="ECO:0000313" key="3">
    <source>
        <dbReference type="Proteomes" id="UP000053029"/>
    </source>
</evidence>
<feature type="domain" description="Heterokaryon incompatibility" evidence="1">
    <location>
        <begin position="51"/>
        <end position="241"/>
    </location>
</feature>
<dbReference type="PANTHER" id="PTHR24148">
    <property type="entry name" value="ANKYRIN REPEAT DOMAIN-CONTAINING PROTEIN 39 HOMOLOG-RELATED"/>
    <property type="match status" value="1"/>
</dbReference>
<accession>A0A0D2EWF3</accession>
<keyword evidence="3" id="KW-1185">Reference proteome</keyword>
<dbReference type="GeneID" id="25307840"/>
<dbReference type="VEuPathDB" id="FungiDB:Z517_08350"/>
<dbReference type="Pfam" id="PF26639">
    <property type="entry name" value="Het-6_barrel"/>
    <property type="match status" value="1"/>
</dbReference>
<protein>
    <recommendedName>
        <fullName evidence="1">Heterokaryon incompatibility domain-containing protein</fullName>
    </recommendedName>
</protein>
<dbReference type="OrthoDB" id="2157530at2759"/>
<evidence type="ECO:0000259" key="1">
    <source>
        <dbReference type="Pfam" id="PF06985"/>
    </source>
</evidence>
<dbReference type="Pfam" id="PF06985">
    <property type="entry name" value="HET"/>
    <property type="match status" value="1"/>
</dbReference>
<dbReference type="RefSeq" id="XP_013282320.1">
    <property type="nucleotide sequence ID" value="XM_013426866.1"/>
</dbReference>
<dbReference type="InterPro" id="IPR010730">
    <property type="entry name" value="HET"/>
</dbReference>
<dbReference type="AlphaFoldDB" id="A0A0D2EWF3"/>
<dbReference type="InterPro" id="IPR052895">
    <property type="entry name" value="HetReg/Transcr_Mod"/>
</dbReference>
<organism evidence="2 3">
    <name type="scientific">Fonsecaea pedrosoi CBS 271.37</name>
    <dbReference type="NCBI Taxonomy" id="1442368"/>
    <lineage>
        <taxon>Eukaryota</taxon>
        <taxon>Fungi</taxon>
        <taxon>Dikarya</taxon>
        <taxon>Ascomycota</taxon>
        <taxon>Pezizomycotina</taxon>
        <taxon>Eurotiomycetes</taxon>
        <taxon>Chaetothyriomycetidae</taxon>
        <taxon>Chaetothyriales</taxon>
        <taxon>Herpotrichiellaceae</taxon>
        <taxon>Fonsecaea</taxon>
    </lineage>
</organism>
<proteinExistence type="predicted"/>
<reference evidence="2 3" key="1">
    <citation type="submission" date="2015-01" db="EMBL/GenBank/DDBJ databases">
        <title>The Genome Sequence of Fonsecaea pedrosoi CBS 271.37.</title>
        <authorList>
            <consortium name="The Broad Institute Genomics Platform"/>
            <person name="Cuomo C."/>
            <person name="de Hoog S."/>
            <person name="Gorbushina A."/>
            <person name="Stielow B."/>
            <person name="Teixiera M."/>
            <person name="Abouelleil A."/>
            <person name="Chapman S.B."/>
            <person name="Priest M."/>
            <person name="Young S.K."/>
            <person name="Wortman J."/>
            <person name="Nusbaum C."/>
            <person name="Birren B."/>
        </authorList>
    </citation>
    <scope>NUCLEOTIDE SEQUENCE [LARGE SCALE GENOMIC DNA]</scope>
    <source>
        <strain evidence="2 3">CBS 271.37</strain>
    </source>
</reference>